<dbReference type="eggNOG" id="ENOG5033M1N">
    <property type="taxonomic scope" value="Bacteria"/>
</dbReference>
<evidence type="ECO:0000313" key="2">
    <source>
        <dbReference type="Proteomes" id="UP000002931"/>
    </source>
</evidence>
<dbReference type="HOGENOM" id="CLU_1842720_0_0_5"/>
<protein>
    <submittedName>
        <fullName evidence="1">Uncharacterized protein</fullName>
    </submittedName>
</protein>
<reference evidence="1 2" key="1">
    <citation type="journal article" date="2010" name="J. Bacteriol.">
        <title>Genome sequences of Pelagibaca bermudensis HTCC2601T and Maritimibacter alkaliphilus HTCC2654T, the type strains of two marine Roseobacter genera.</title>
        <authorList>
            <person name="Thrash J.C."/>
            <person name="Cho J.C."/>
            <person name="Ferriera S."/>
            <person name="Johnson J."/>
            <person name="Vergin K.L."/>
            <person name="Giovannoni S.J."/>
        </authorList>
    </citation>
    <scope>NUCLEOTIDE SEQUENCE [LARGE SCALE GENOMIC DNA]</scope>
    <source>
        <strain evidence="1 2">HTCC2654</strain>
    </source>
</reference>
<proteinExistence type="predicted"/>
<dbReference type="Proteomes" id="UP000002931">
    <property type="component" value="Unassembled WGS sequence"/>
</dbReference>
<dbReference type="AlphaFoldDB" id="A3VL56"/>
<comment type="caution">
    <text evidence="1">The sequence shown here is derived from an EMBL/GenBank/DDBJ whole genome shotgun (WGS) entry which is preliminary data.</text>
</comment>
<organism evidence="1 2">
    <name type="scientific">Maritimibacter alkaliphilus HTCC2654</name>
    <dbReference type="NCBI Taxonomy" id="314271"/>
    <lineage>
        <taxon>Bacteria</taxon>
        <taxon>Pseudomonadati</taxon>
        <taxon>Pseudomonadota</taxon>
        <taxon>Alphaproteobacteria</taxon>
        <taxon>Rhodobacterales</taxon>
        <taxon>Roseobacteraceae</taxon>
        <taxon>Maritimibacter</taxon>
    </lineage>
</organism>
<dbReference type="EMBL" id="AAMT01000021">
    <property type="protein sequence ID" value="EAQ10975.1"/>
    <property type="molecule type" value="Genomic_DNA"/>
</dbReference>
<evidence type="ECO:0000313" key="1">
    <source>
        <dbReference type="EMBL" id="EAQ10975.1"/>
    </source>
</evidence>
<keyword evidence="2" id="KW-1185">Reference proteome</keyword>
<name>A3VL56_9RHOB</name>
<sequence>MSLRDLFLDLQRLGRQFCVLGFGKELVQTTAVVDGPQGRGRDAELDRATEGLGDQRHVVQVRQKPTLGLVVGVADIVARCGAFASQFADARHGFILIYRAVSGAFSPFSRLASQYKRAPHAQRPEFRPRALGGFSGCVK</sequence>
<gene>
    <name evidence="1" type="ORF">RB2654_17936</name>
</gene>
<accession>A3VL56</accession>